<proteinExistence type="predicted"/>
<dbReference type="EMBL" id="BAABHF010000016">
    <property type="protein sequence ID" value="GAA4490540.1"/>
    <property type="molecule type" value="Genomic_DNA"/>
</dbReference>
<comment type="caution">
    <text evidence="1">The sequence shown here is derived from an EMBL/GenBank/DDBJ whole genome shotgun (WGS) entry which is preliminary data.</text>
</comment>
<gene>
    <name evidence="1" type="ORF">GCM10023191_022850</name>
</gene>
<evidence type="ECO:0000313" key="1">
    <source>
        <dbReference type="EMBL" id="GAA4490540.1"/>
    </source>
</evidence>
<evidence type="ECO:0000313" key="2">
    <source>
        <dbReference type="Proteomes" id="UP001500503"/>
    </source>
</evidence>
<sequence length="86" mass="9465">MDDEGVDGVETTIVCAVLLADGWHEIQQGSFRVGEPADGWHDDMTPIALEDRPVPMFTYLEETDGAPMRVKGALSSILAVKERVYD</sequence>
<keyword evidence="2" id="KW-1185">Reference proteome</keyword>
<dbReference type="Proteomes" id="UP001500503">
    <property type="component" value="Unassembled WGS sequence"/>
</dbReference>
<reference evidence="2" key="1">
    <citation type="journal article" date="2019" name="Int. J. Syst. Evol. Microbiol.">
        <title>The Global Catalogue of Microorganisms (GCM) 10K type strain sequencing project: providing services to taxonomists for standard genome sequencing and annotation.</title>
        <authorList>
            <consortium name="The Broad Institute Genomics Platform"/>
            <consortium name="The Broad Institute Genome Sequencing Center for Infectious Disease"/>
            <person name="Wu L."/>
            <person name="Ma J."/>
        </authorList>
    </citation>
    <scope>NUCLEOTIDE SEQUENCE [LARGE SCALE GENOMIC DNA]</scope>
    <source>
        <strain evidence="2">JCM 17933</strain>
    </source>
</reference>
<dbReference type="RefSeq" id="WP_345461351.1">
    <property type="nucleotide sequence ID" value="NZ_BAABHF010000016.1"/>
</dbReference>
<organism evidence="1 2">
    <name type="scientific">Actinoallomurus oryzae</name>
    <dbReference type="NCBI Taxonomy" id="502180"/>
    <lineage>
        <taxon>Bacteria</taxon>
        <taxon>Bacillati</taxon>
        <taxon>Actinomycetota</taxon>
        <taxon>Actinomycetes</taxon>
        <taxon>Streptosporangiales</taxon>
        <taxon>Thermomonosporaceae</taxon>
        <taxon>Actinoallomurus</taxon>
    </lineage>
</organism>
<protein>
    <submittedName>
        <fullName evidence="1">Uncharacterized protein</fullName>
    </submittedName>
</protein>
<name>A0ABP8PSG0_9ACTN</name>
<accession>A0ABP8PSG0</accession>